<dbReference type="InParanoid" id="A0A316VGC4"/>
<evidence type="ECO:0000313" key="3">
    <source>
        <dbReference type="Proteomes" id="UP000245771"/>
    </source>
</evidence>
<name>A0A316VGC4_9BASI</name>
<feature type="region of interest" description="Disordered" evidence="1">
    <location>
        <begin position="129"/>
        <end position="152"/>
    </location>
</feature>
<protein>
    <submittedName>
        <fullName evidence="2">Uncharacterized protein</fullName>
    </submittedName>
</protein>
<accession>A0A316VGC4</accession>
<sequence>MHSSSIGLRTYFELIELGLGNEFPNLMRGIDFNPIKGSNGLSTGSVILMTYYTIFTAIRQYTLKGKIEKAKLKHRAKFEPPVNAQPHSQNCFCSKACIHRYDKIISSLQRKLYTSGSIIRQLKTDLAEANQREAPNNDSGPSSLGSSSASID</sequence>
<proteinExistence type="predicted"/>
<feature type="compositionally biased region" description="Low complexity" evidence="1">
    <location>
        <begin position="139"/>
        <end position="152"/>
    </location>
</feature>
<dbReference type="AlphaFoldDB" id="A0A316VGC4"/>
<evidence type="ECO:0000313" key="2">
    <source>
        <dbReference type="EMBL" id="PWN35051.1"/>
    </source>
</evidence>
<evidence type="ECO:0000256" key="1">
    <source>
        <dbReference type="SAM" id="MobiDB-lite"/>
    </source>
</evidence>
<reference evidence="2 3" key="1">
    <citation type="journal article" date="2018" name="Mol. Biol. Evol.">
        <title>Broad Genomic Sampling Reveals a Smut Pathogenic Ancestry of the Fungal Clade Ustilaginomycotina.</title>
        <authorList>
            <person name="Kijpornyongpan T."/>
            <person name="Mondo S.J."/>
            <person name="Barry K."/>
            <person name="Sandor L."/>
            <person name="Lee J."/>
            <person name="Lipzen A."/>
            <person name="Pangilinan J."/>
            <person name="LaButti K."/>
            <person name="Hainaut M."/>
            <person name="Henrissat B."/>
            <person name="Grigoriev I.V."/>
            <person name="Spatafora J.W."/>
            <person name="Aime M.C."/>
        </authorList>
    </citation>
    <scope>NUCLEOTIDE SEQUENCE [LARGE SCALE GENOMIC DNA]</scope>
    <source>
        <strain evidence="2 3">MCA 3882</strain>
    </source>
</reference>
<gene>
    <name evidence="2" type="ORF">FA14DRAFT_154481</name>
</gene>
<dbReference type="GeneID" id="37019470"/>
<dbReference type="RefSeq" id="XP_025355353.1">
    <property type="nucleotide sequence ID" value="XM_025497689.1"/>
</dbReference>
<dbReference type="Proteomes" id="UP000245771">
    <property type="component" value="Unassembled WGS sequence"/>
</dbReference>
<organism evidence="2 3">
    <name type="scientific">Meira miltonrushii</name>
    <dbReference type="NCBI Taxonomy" id="1280837"/>
    <lineage>
        <taxon>Eukaryota</taxon>
        <taxon>Fungi</taxon>
        <taxon>Dikarya</taxon>
        <taxon>Basidiomycota</taxon>
        <taxon>Ustilaginomycotina</taxon>
        <taxon>Exobasidiomycetes</taxon>
        <taxon>Exobasidiales</taxon>
        <taxon>Brachybasidiaceae</taxon>
        <taxon>Meira</taxon>
    </lineage>
</organism>
<keyword evidence="3" id="KW-1185">Reference proteome</keyword>
<dbReference type="EMBL" id="KZ819603">
    <property type="protein sequence ID" value="PWN35051.1"/>
    <property type="molecule type" value="Genomic_DNA"/>
</dbReference>